<dbReference type="Proteomes" id="UP000280298">
    <property type="component" value="Chromosome"/>
</dbReference>
<dbReference type="InterPro" id="IPR000468">
    <property type="entry name" value="Barstar"/>
</dbReference>
<evidence type="ECO:0000313" key="3">
    <source>
        <dbReference type="EMBL" id="AZQ34238.1"/>
    </source>
</evidence>
<dbReference type="Gene3D" id="3.30.370.10">
    <property type="entry name" value="Barstar-like"/>
    <property type="match status" value="1"/>
</dbReference>
<proteinExistence type="inferred from homology"/>
<reference evidence="3 4" key="1">
    <citation type="journal article" date="2019" name="Int. J. Syst. Evol. Microbiol.">
        <title>Streptomyces cyaneochromogenes sp. nov., a blue pigment-producing actinomycete from manganese-contaminated soil.</title>
        <authorList>
            <person name="Tang X."/>
            <person name="Zhao J."/>
            <person name="Li K."/>
            <person name="Chen Z."/>
            <person name="Sun Y."/>
            <person name="Gao J."/>
        </authorList>
    </citation>
    <scope>NUCLEOTIDE SEQUENCE [LARGE SCALE GENOMIC DNA]</scope>
    <source>
        <strain evidence="3 4">MK-45</strain>
    </source>
</reference>
<protein>
    <recommendedName>
        <fullName evidence="2">Barstar (barnase inhibitor) domain-containing protein</fullName>
    </recommendedName>
</protein>
<dbReference type="OrthoDB" id="5184890at2"/>
<accession>A0A3Q9ERR0</accession>
<name>A0A3Q9ERR0_9ACTN</name>
<gene>
    <name evidence="3" type="ORF">EJ357_12705</name>
</gene>
<evidence type="ECO:0000313" key="4">
    <source>
        <dbReference type="Proteomes" id="UP000280298"/>
    </source>
</evidence>
<feature type="domain" description="Barstar (barnase inhibitor)" evidence="2">
    <location>
        <begin position="63"/>
        <end position="147"/>
    </location>
</feature>
<dbReference type="SUPFAM" id="SSF52038">
    <property type="entry name" value="Barstar-related"/>
    <property type="match status" value="1"/>
</dbReference>
<dbReference type="KEGG" id="scya:EJ357_12705"/>
<evidence type="ECO:0000259" key="2">
    <source>
        <dbReference type="Pfam" id="PF01337"/>
    </source>
</evidence>
<organism evidence="3 4">
    <name type="scientific">Streptomyces cyaneochromogenes</name>
    <dbReference type="NCBI Taxonomy" id="2496836"/>
    <lineage>
        <taxon>Bacteria</taxon>
        <taxon>Bacillati</taxon>
        <taxon>Actinomycetota</taxon>
        <taxon>Actinomycetes</taxon>
        <taxon>Kitasatosporales</taxon>
        <taxon>Streptomycetaceae</taxon>
        <taxon>Streptomyces</taxon>
    </lineage>
</organism>
<dbReference type="EMBL" id="CP034539">
    <property type="protein sequence ID" value="AZQ34238.1"/>
    <property type="molecule type" value="Genomic_DNA"/>
</dbReference>
<keyword evidence="4" id="KW-1185">Reference proteome</keyword>
<dbReference type="Pfam" id="PF01337">
    <property type="entry name" value="Barstar"/>
    <property type="match status" value="1"/>
</dbReference>
<evidence type="ECO:0000256" key="1">
    <source>
        <dbReference type="ARBA" id="ARBA00006845"/>
    </source>
</evidence>
<dbReference type="InterPro" id="IPR035905">
    <property type="entry name" value="Barstar-like_sf"/>
</dbReference>
<comment type="similarity">
    <text evidence="1">Belongs to the barstar family.</text>
</comment>
<sequence length="180" mass="20432">MGKRRVHLLHSDALPDLYRRGGSEVVIREGAWLPVKPWLHLVEPDTRLQTGALLPMPGLTFTAWLDGSEMRDLDGLFQQFYDGFKLPDYFGWNFPALNDCLRDLSWLPANQYVLFIEGVEKILPEDPDGVRELIGILSRTGAKWPVKKFPDGTERASFQTILASSKEQFSSMTKVITHST</sequence>
<dbReference type="AlphaFoldDB" id="A0A3Q9ERR0"/>